<proteinExistence type="predicted"/>
<protein>
    <submittedName>
        <fullName evidence="3">Helix-turn-helix domain-containing protein</fullName>
    </submittedName>
</protein>
<dbReference type="PROSITE" id="PS50943">
    <property type="entry name" value="HTH_CROC1"/>
    <property type="match status" value="1"/>
</dbReference>
<evidence type="ECO:0000313" key="3">
    <source>
        <dbReference type="EMBL" id="MFF0004850.1"/>
    </source>
</evidence>
<feature type="compositionally biased region" description="Basic and acidic residues" evidence="1">
    <location>
        <begin position="10"/>
        <end position="19"/>
    </location>
</feature>
<name>A0ABW6MUZ8_9ACTN</name>
<dbReference type="Proteomes" id="UP001601422">
    <property type="component" value="Unassembled WGS sequence"/>
</dbReference>
<dbReference type="SUPFAM" id="SSF47413">
    <property type="entry name" value="lambda repressor-like DNA-binding domains"/>
    <property type="match status" value="1"/>
</dbReference>
<keyword evidence="4" id="KW-1185">Reference proteome</keyword>
<feature type="domain" description="HTH cro/C1-type" evidence="2">
    <location>
        <begin position="12"/>
        <end position="66"/>
    </location>
</feature>
<dbReference type="Gene3D" id="1.10.260.40">
    <property type="entry name" value="lambda repressor-like DNA-binding domains"/>
    <property type="match status" value="1"/>
</dbReference>
<evidence type="ECO:0000313" key="4">
    <source>
        <dbReference type="Proteomes" id="UP001601422"/>
    </source>
</evidence>
<dbReference type="CDD" id="cd00093">
    <property type="entry name" value="HTH_XRE"/>
    <property type="match status" value="1"/>
</dbReference>
<dbReference type="InterPro" id="IPR010982">
    <property type="entry name" value="Lambda_DNA-bd_dom_sf"/>
</dbReference>
<evidence type="ECO:0000259" key="2">
    <source>
        <dbReference type="PROSITE" id="PS50943"/>
    </source>
</evidence>
<dbReference type="EMBL" id="JBIAJP010000003">
    <property type="protein sequence ID" value="MFF0004850.1"/>
    <property type="molecule type" value="Genomic_DNA"/>
</dbReference>
<feature type="region of interest" description="Disordered" evidence="1">
    <location>
        <begin position="1"/>
        <end position="28"/>
    </location>
</feature>
<comment type="caution">
    <text evidence="3">The sequence shown here is derived from an EMBL/GenBank/DDBJ whole genome shotgun (WGS) entry which is preliminary data.</text>
</comment>
<dbReference type="Pfam" id="PF13560">
    <property type="entry name" value="HTH_31"/>
    <property type="match status" value="1"/>
</dbReference>
<organism evidence="3 4">
    <name type="scientific">Streptomyces tibetensis</name>
    <dbReference type="NCBI Taxonomy" id="2382123"/>
    <lineage>
        <taxon>Bacteria</taxon>
        <taxon>Bacillati</taxon>
        <taxon>Actinomycetota</taxon>
        <taxon>Actinomycetes</taxon>
        <taxon>Kitasatosporales</taxon>
        <taxon>Streptomycetaceae</taxon>
        <taxon>Streptomyces</taxon>
    </lineage>
</organism>
<dbReference type="SMART" id="SM00530">
    <property type="entry name" value="HTH_XRE"/>
    <property type="match status" value="1"/>
</dbReference>
<accession>A0ABW6MUZ8</accession>
<reference evidence="3 4" key="1">
    <citation type="submission" date="2024-10" db="EMBL/GenBank/DDBJ databases">
        <title>The Natural Products Discovery Center: Release of the First 8490 Sequenced Strains for Exploring Actinobacteria Biosynthetic Diversity.</title>
        <authorList>
            <person name="Kalkreuter E."/>
            <person name="Kautsar S.A."/>
            <person name="Yang D."/>
            <person name="Bader C.D."/>
            <person name="Teijaro C.N."/>
            <person name="Fluegel L."/>
            <person name="Davis C.M."/>
            <person name="Simpson J.R."/>
            <person name="Lauterbach L."/>
            <person name="Steele A.D."/>
            <person name="Gui C."/>
            <person name="Meng S."/>
            <person name="Li G."/>
            <person name="Viehrig K."/>
            <person name="Ye F."/>
            <person name="Su P."/>
            <person name="Kiefer A.F."/>
            <person name="Nichols A."/>
            <person name="Cepeda A.J."/>
            <person name="Yan W."/>
            <person name="Fan B."/>
            <person name="Jiang Y."/>
            <person name="Adhikari A."/>
            <person name="Zheng C.-J."/>
            <person name="Schuster L."/>
            <person name="Cowan T.M."/>
            <person name="Smanski M.J."/>
            <person name="Chevrette M.G."/>
            <person name="De Carvalho L.P.S."/>
            <person name="Shen B."/>
        </authorList>
    </citation>
    <scope>NUCLEOTIDE SEQUENCE [LARGE SCALE GENOMIC DNA]</scope>
    <source>
        <strain evidence="3 4">NPDC005497</strain>
    </source>
</reference>
<evidence type="ECO:0000256" key="1">
    <source>
        <dbReference type="SAM" id="MobiDB-lite"/>
    </source>
</evidence>
<gene>
    <name evidence="3" type="ORF">ACFYQT_15640</name>
</gene>
<dbReference type="RefSeq" id="WP_362045641.1">
    <property type="nucleotide sequence ID" value="NZ_JBEXVS010000009.1"/>
</dbReference>
<dbReference type="InterPro" id="IPR001387">
    <property type="entry name" value="Cro/C1-type_HTH"/>
</dbReference>
<sequence>MSAQAPTFGEELRRRRNESGKSLTDMGRLVHATRSHLSKIERGHRNPSIELARACDAKLRADGELLALVPAAARTPEEHPAPRGDDDVPWSLSLSADGGSSFTTCAAATPADGNTPAVTAHWVIAPGRSDAVSAEASLPAFHAVFDEYRRLGQCSGPALVIPLSSAATGALRGLAHAAAPASRTAVLRLAARFAEYTGWMWQEAGDDRAARWWTEQAAQLAASCGDHEMAAYTLLRQAELALYQGDAQTTVDLAEAAGRQARGLRTRQLAAQREAQGYALMGSETHCRRALDRGAELVGTARSGTDHTPTLGSTHLPDLAGFVAAWCLRELGESEAAVALLDTGRDSIAPHALRARARHGARLALALADADEVDRACAVARSVAQDVRSTDSATVRADLRQLRSSLATRRKHPAVRDILPVIAASLRGDRTT</sequence>